<protein>
    <recommendedName>
        <fullName evidence="1">GPI inositol-deacylase PGAP1-like alpha/beta domain-containing protein</fullName>
    </recommendedName>
</protein>
<dbReference type="Proteomes" id="UP001628193">
    <property type="component" value="Unassembled WGS sequence"/>
</dbReference>
<dbReference type="EMBL" id="BAAFGK010000004">
    <property type="protein sequence ID" value="GAB0058398.1"/>
    <property type="molecule type" value="Genomic_DNA"/>
</dbReference>
<dbReference type="RefSeq" id="WP_420906070.1">
    <property type="nucleotide sequence ID" value="NZ_BAAFGK010000004.1"/>
</dbReference>
<dbReference type="InterPro" id="IPR012908">
    <property type="entry name" value="PGAP1-ab_dom-like"/>
</dbReference>
<reference evidence="2 3" key="1">
    <citation type="submission" date="2024-05" db="EMBL/GenBank/DDBJ databases">
        <authorList>
            <consortium name="Candidatus Magnetaquicoccaceae bacterium FCR-1 genome sequencing consortium"/>
            <person name="Shimoshige H."/>
            <person name="Shimamura S."/>
            <person name="Taoka A."/>
            <person name="Kobayashi H."/>
            <person name="Maekawa T."/>
        </authorList>
    </citation>
    <scope>NUCLEOTIDE SEQUENCE [LARGE SCALE GENOMIC DNA]</scope>
    <source>
        <strain evidence="2 3">FCR-1</strain>
    </source>
</reference>
<dbReference type="Gene3D" id="3.40.50.1820">
    <property type="entry name" value="alpha/beta hydrolase"/>
    <property type="match status" value="1"/>
</dbReference>
<name>A0ABQ0CBW9_9PROT</name>
<organism evidence="2 3">
    <name type="scientific">Candidatus Magnetaquiglobus chichijimensis</name>
    <dbReference type="NCBI Taxonomy" id="3141448"/>
    <lineage>
        <taxon>Bacteria</taxon>
        <taxon>Pseudomonadati</taxon>
        <taxon>Pseudomonadota</taxon>
        <taxon>Magnetococcia</taxon>
        <taxon>Magnetococcales</taxon>
        <taxon>Candidatus Magnetaquicoccaceae</taxon>
        <taxon>Candidatus Magnetaquiglobus</taxon>
    </lineage>
</organism>
<comment type="caution">
    <text evidence="2">The sequence shown here is derived from an EMBL/GenBank/DDBJ whole genome shotgun (WGS) entry which is preliminary data.</text>
</comment>
<dbReference type="InterPro" id="IPR029058">
    <property type="entry name" value="AB_hydrolase_fold"/>
</dbReference>
<sequence length="275" mass="29919">MKSLLAAFALLVTTLFIASTARSDVLILAHGYLGSAASWERSGVVPMLVQKGWERAGILSLGPGGVTEISGTGRQAEKKIYLVELPSIAPLGLQADHLTPMWRLLAQRHPNEPLILVGHSAGGVVLRLSLVRGEVPNPKALITIASPHLGTPRAEQALNATDDPWPIEILRDFFDDGDYRTLRVSRGLYLDIVRQHPGSLLFWLNHQPHPEIRYISIVRGGPFAMGDFLVPGISQDLNNVPVLRGKATSRIAGAGHELFWPDGQLLASLLEKLPQ</sequence>
<evidence type="ECO:0000313" key="3">
    <source>
        <dbReference type="Proteomes" id="UP001628193"/>
    </source>
</evidence>
<dbReference type="SUPFAM" id="SSF53474">
    <property type="entry name" value="alpha/beta-Hydrolases"/>
    <property type="match status" value="1"/>
</dbReference>
<evidence type="ECO:0000313" key="2">
    <source>
        <dbReference type="EMBL" id="GAB0058398.1"/>
    </source>
</evidence>
<proteinExistence type="predicted"/>
<keyword evidence="3" id="KW-1185">Reference proteome</keyword>
<feature type="domain" description="GPI inositol-deacylase PGAP1-like alpha/beta" evidence="1">
    <location>
        <begin position="106"/>
        <end position="155"/>
    </location>
</feature>
<evidence type="ECO:0000259" key="1">
    <source>
        <dbReference type="Pfam" id="PF07819"/>
    </source>
</evidence>
<reference evidence="2 3" key="2">
    <citation type="submission" date="2024-09" db="EMBL/GenBank/DDBJ databases">
        <title>Draft genome sequence of Candidatus Magnetaquicoccaceae bacterium FCR-1.</title>
        <authorList>
            <person name="Shimoshige H."/>
            <person name="Shimamura S."/>
            <person name="Taoka A."/>
            <person name="Kobayashi H."/>
            <person name="Maekawa T."/>
        </authorList>
    </citation>
    <scope>NUCLEOTIDE SEQUENCE [LARGE SCALE GENOMIC DNA]</scope>
    <source>
        <strain evidence="2 3">FCR-1</strain>
    </source>
</reference>
<gene>
    <name evidence="2" type="ORF">SIID45300_02747</name>
</gene>
<dbReference type="Pfam" id="PF07819">
    <property type="entry name" value="PGAP1"/>
    <property type="match status" value="1"/>
</dbReference>
<accession>A0ABQ0CBW9</accession>